<proteinExistence type="predicted"/>
<dbReference type="RefSeq" id="XP_029215702.1">
    <property type="nucleotide sequence ID" value="XM_029361347.1"/>
</dbReference>
<dbReference type="KEGG" id="bbes:BESB_026670"/>
<name>A0A2A9M7P4_BESBE</name>
<dbReference type="VEuPathDB" id="ToxoDB:BESB_026670"/>
<gene>
    <name evidence="1" type="ORF">BESB_026670</name>
</gene>
<dbReference type="Proteomes" id="UP000224006">
    <property type="component" value="Unassembled WGS sequence"/>
</dbReference>
<organism evidence="1 2">
    <name type="scientific">Besnoitia besnoiti</name>
    <name type="common">Apicomplexan protozoan</name>
    <dbReference type="NCBI Taxonomy" id="94643"/>
    <lineage>
        <taxon>Eukaryota</taxon>
        <taxon>Sar</taxon>
        <taxon>Alveolata</taxon>
        <taxon>Apicomplexa</taxon>
        <taxon>Conoidasida</taxon>
        <taxon>Coccidia</taxon>
        <taxon>Eucoccidiorida</taxon>
        <taxon>Eimeriorina</taxon>
        <taxon>Sarcocystidae</taxon>
        <taxon>Besnoitia</taxon>
    </lineage>
</organism>
<keyword evidence="2" id="KW-1185">Reference proteome</keyword>
<protein>
    <submittedName>
        <fullName evidence="1">Uncharacterized protein</fullName>
    </submittedName>
</protein>
<evidence type="ECO:0000313" key="2">
    <source>
        <dbReference type="Proteomes" id="UP000224006"/>
    </source>
</evidence>
<accession>A0A2A9M7P4</accession>
<evidence type="ECO:0000313" key="1">
    <source>
        <dbReference type="EMBL" id="PFH31693.1"/>
    </source>
</evidence>
<sequence length="99" mass="10745">MVLTLKTADTEVANARLRGTARARAKVVGSAEMTSGNGAGKYWAIGAGLKKKSGKNDERRNVETVQLRMWGPGATTPCRKVEYHLYREQTGGPRVGPEE</sequence>
<dbReference type="EMBL" id="NWUJ01000014">
    <property type="protein sequence ID" value="PFH31693.1"/>
    <property type="molecule type" value="Genomic_DNA"/>
</dbReference>
<reference evidence="1 2" key="1">
    <citation type="submission" date="2017-09" db="EMBL/GenBank/DDBJ databases">
        <title>Genome sequencing of Besnoitia besnoiti strain Bb-Ger1.</title>
        <authorList>
            <person name="Schares G."/>
            <person name="Venepally P."/>
            <person name="Lorenzi H.A."/>
        </authorList>
    </citation>
    <scope>NUCLEOTIDE SEQUENCE [LARGE SCALE GENOMIC DNA]</scope>
    <source>
        <strain evidence="1 2">Bb-Ger1</strain>
    </source>
</reference>
<comment type="caution">
    <text evidence="1">The sequence shown here is derived from an EMBL/GenBank/DDBJ whole genome shotgun (WGS) entry which is preliminary data.</text>
</comment>
<dbReference type="GeneID" id="40307719"/>
<dbReference type="AlphaFoldDB" id="A0A2A9M7P4"/>